<evidence type="ECO:0000259" key="7">
    <source>
        <dbReference type="Pfam" id="PF12832"/>
    </source>
</evidence>
<keyword evidence="9" id="KW-1185">Reference proteome</keyword>
<dbReference type="InterPro" id="IPR036259">
    <property type="entry name" value="MFS_trans_sf"/>
</dbReference>
<comment type="subcellular location">
    <subcellularLocation>
        <location evidence="1">Membrane</location>
        <topology evidence="1">Multi-pass membrane protein</topology>
    </subcellularLocation>
</comment>
<accession>A0A9J6B9F4</accession>
<dbReference type="InterPro" id="IPR024989">
    <property type="entry name" value="MFS_assoc_dom"/>
</dbReference>
<evidence type="ECO:0000313" key="8">
    <source>
        <dbReference type="EMBL" id="KAG5666295.1"/>
    </source>
</evidence>
<dbReference type="OrthoDB" id="515887at2759"/>
<dbReference type="InterPro" id="IPR051717">
    <property type="entry name" value="MFS_MFSD6"/>
</dbReference>
<gene>
    <name evidence="8" type="ORF">PVAND_017846</name>
</gene>
<dbReference type="Pfam" id="PF12832">
    <property type="entry name" value="MFS_1_like"/>
    <property type="match status" value="1"/>
</dbReference>
<dbReference type="GO" id="GO:0016020">
    <property type="term" value="C:membrane"/>
    <property type="evidence" value="ECO:0007669"/>
    <property type="project" value="UniProtKB-SubCell"/>
</dbReference>
<dbReference type="SUPFAM" id="SSF103473">
    <property type="entry name" value="MFS general substrate transporter"/>
    <property type="match status" value="1"/>
</dbReference>
<feature type="transmembrane region" description="Helical" evidence="6">
    <location>
        <begin position="28"/>
        <end position="50"/>
    </location>
</feature>
<name>A0A9J6B9F4_POLVA</name>
<sequence length="114" mass="12883">MNCKIKFNDESVSELFAGSTDDQVKQTYQFWTFFLMLIISWAGMAVVVSIGDAICFEMLGSKPQRFGYQRMWGSIGWGTLSIISGWLIDKFSEGKTSKNYAIGFYLMAAFLLSI</sequence>
<reference evidence="8" key="1">
    <citation type="submission" date="2021-03" db="EMBL/GenBank/DDBJ databases">
        <title>Chromosome level genome of the anhydrobiotic midge Polypedilum vanderplanki.</title>
        <authorList>
            <person name="Yoshida Y."/>
            <person name="Kikawada T."/>
            <person name="Gusev O."/>
        </authorList>
    </citation>
    <scope>NUCLEOTIDE SEQUENCE</scope>
    <source>
        <strain evidence="8">NIAS01</strain>
        <tissue evidence="8">Whole body or cell culture</tissue>
    </source>
</reference>
<comment type="caution">
    <text evidence="8">The sequence shown here is derived from an EMBL/GenBank/DDBJ whole genome shotgun (WGS) entry which is preliminary data.</text>
</comment>
<dbReference type="EMBL" id="JADBJN010000006">
    <property type="protein sequence ID" value="KAG5666295.1"/>
    <property type="molecule type" value="Genomic_DNA"/>
</dbReference>
<keyword evidence="4 6" id="KW-1133">Transmembrane helix</keyword>
<evidence type="ECO:0000256" key="5">
    <source>
        <dbReference type="ARBA" id="ARBA00023136"/>
    </source>
</evidence>
<evidence type="ECO:0000256" key="6">
    <source>
        <dbReference type="SAM" id="Phobius"/>
    </source>
</evidence>
<dbReference type="PANTHER" id="PTHR16172">
    <property type="entry name" value="MAJOR FACILITATOR SUPERFAMILY DOMAIN-CONTAINING PROTEIN 6-LIKE"/>
    <property type="match status" value="1"/>
</dbReference>
<evidence type="ECO:0000256" key="1">
    <source>
        <dbReference type="ARBA" id="ARBA00004141"/>
    </source>
</evidence>
<dbReference type="PANTHER" id="PTHR16172:SF30">
    <property type="entry name" value="SUGAR BABY, ISOFORM C"/>
    <property type="match status" value="1"/>
</dbReference>
<keyword evidence="3 6" id="KW-0812">Transmembrane</keyword>
<comment type="similarity">
    <text evidence="2">Belongs to the major facilitator superfamily. MFSD6 family.</text>
</comment>
<keyword evidence="5 6" id="KW-0472">Membrane</keyword>
<evidence type="ECO:0000256" key="4">
    <source>
        <dbReference type="ARBA" id="ARBA00022989"/>
    </source>
</evidence>
<feature type="domain" description="Major facilitator superfamily associated" evidence="7">
    <location>
        <begin position="28"/>
        <end position="113"/>
    </location>
</feature>
<dbReference type="Gene3D" id="1.20.1250.20">
    <property type="entry name" value="MFS general substrate transporter like domains"/>
    <property type="match status" value="1"/>
</dbReference>
<dbReference type="Proteomes" id="UP001107558">
    <property type="component" value="Unassembled WGS sequence"/>
</dbReference>
<feature type="transmembrane region" description="Helical" evidence="6">
    <location>
        <begin position="71"/>
        <end position="88"/>
    </location>
</feature>
<organism evidence="8 9">
    <name type="scientific">Polypedilum vanderplanki</name>
    <name type="common">Sleeping chironomid midge</name>
    <dbReference type="NCBI Taxonomy" id="319348"/>
    <lineage>
        <taxon>Eukaryota</taxon>
        <taxon>Metazoa</taxon>
        <taxon>Ecdysozoa</taxon>
        <taxon>Arthropoda</taxon>
        <taxon>Hexapoda</taxon>
        <taxon>Insecta</taxon>
        <taxon>Pterygota</taxon>
        <taxon>Neoptera</taxon>
        <taxon>Endopterygota</taxon>
        <taxon>Diptera</taxon>
        <taxon>Nematocera</taxon>
        <taxon>Chironomoidea</taxon>
        <taxon>Chironomidae</taxon>
        <taxon>Chironominae</taxon>
        <taxon>Polypedilum</taxon>
        <taxon>Polypedilum</taxon>
    </lineage>
</organism>
<protein>
    <recommendedName>
        <fullName evidence="7">Major facilitator superfamily associated domain-containing protein</fullName>
    </recommendedName>
</protein>
<evidence type="ECO:0000256" key="3">
    <source>
        <dbReference type="ARBA" id="ARBA00022692"/>
    </source>
</evidence>
<dbReference type="AlphaFoldDB" id="A0A9J6B9F4"/>
<evidence type="ECO:0000256" key="2">
    <source>
        <dbReference type="ARBA" id="ARBA00005241"/>
    </source>
</evidence>
<proteinExistence type="inferred from homology"/>
<evidence type="ECO:0000313" key="9">
    <source>
        <dbReference type="Proteomes" id="UP001107558"/>
    </source>
</evidence>